<gene>
    <name evidence="2" type="ORF">JFL43_03350</name>
</gene>
<feature type="domain" description="N-acetyltransferase" evidence="1">
    <location>
        <begin position="16"/>
        <end position="182"/>
    </location>
</feature>
<keyword evidence="3" id="KW-1185">Reference proteome</keyword>
<dbReference type="Pfam" id="PF13302">
    <property type="entry name" value="Acetyltransf_3"/>
    <property type="match status" value="1"/>
</dbReference>
<sequence length="198" mass="23645">MNHFFQNDIKLENERVLLVPFSLEYKESLKKIVFDEAIWRYMGLSIRTEDELDEYINSTLQEKIEGKAYPFIMIDKESESVIGSTRFGNINFHNKRLEIGWTWYGTKFQGTGLNKACKYELLNYVFEQMQFNRVQFSADIDNYRSQKAILKLGAKQEGIFRSNYIDQFGNKRDDVYFSIITDEWLDTKKKFFSEFQFV</sequence>
<organism evidence="2 3">
    <name type="scientific">Viridibacillus soli</name>
    <dbReference type="NCBI Taxonomy" id="2798301"/>
    <lineage>
        <taxon>Bacteria</taxon>
        <taxon>Bacillati</taxon>
        <taxon>Bacillota</taxon>
        <taxon>Bacilli</taxon>
        <taxon>Bacillales</taxon>
        <taxon>Caryophanaceae</taxon>
        <taxon>Viridibacillus</taxon>
    </lineage>
</organism>
<comment type="caution">
    <text evidence="2">The sequence shown here is derived from an EMBL/GenBank/DDBJ whole genome shotgun (WGS) entry which is preliminary data.</text>
</comment>
<evidence type="ECO:0000313" key="2">
    <source>
        <dbReference type="EMBL" id="MBK3493908.1"/>
    </source>
</evidence>
<reference evidence="2 3" key="1">
    <citation type="submission" date="2020-12" db="EMBL/GenBank/DDBJ databases">
        <title>YIM B01967 draft genome.</title>
        <authorList>
            <person name="Yan X."/>
        </authorList>
    </citation>
    <scope>NUCLEOTIDE SEQUENCE [LARGE SCALE GENOMIC DNA]</scope>
    <source>
        <strain evidence="2 3">YIM B01967</strain>
    </source>
</reference>
<dbReference type="Gene3D" id="3.40.630.30">
    <property type="match status" value="1"/>
</dbReference>
<dbReference type="EMBL" id="JAEOAH010000003">
    <property type="protein sequence ID" value="MBK3493908.1"/>
    <property type="molecule type" value="Genomic_DNA"/>
</dbReference>
<dbReference type="InterPro" id="IPR016181">
    <property type="entry name" value="Acyl_CoA_acyltransferase"/>
</dbReference>
<name>A0ABS1H4D0_9BACL</name>
<evidence type="ECO:0000313" key="3">
    <source>
        <dbReference type="Proteomes" id="UP000618943"/>
    </source>
</evidence>
<dbReference type="SUPFAM" id="SSF55729">
    <property type="entry name" value="Acyl-CoA N-acyltransferases (Nat)"/>
    <property type="match status" value="1"/>
</dbReference>
<protein>
    <submittedName>
        <fullName evidence="2">GNAT family N-acetyltransferase</fullName>
    </submittedName>
</protein>
<proteinExistence type="predicted"/>
<accession>A0ABS1H4D0</accession>
<dbReference type="InterPro" id="IPR000182">
    <property type="entry name" value="GNAT_dom"/>
</dbReference>
<dbReference type="Proteomes" id="UP000618943">
    <property type="component" value="Unassembled WGS sequence"/>
</dbReference>
<evidence type="ECO:0000259" key="1">
    <source>
        <dbReference type="PROSITE" id="PS51186"/>
    </source>
</evidence>
<dbReference type="PROSITE" id="PS51186">
    <property type="entry name" value="GNAT"/>
    <property type="match status" value="1"/>
</dbReference>
<dbReference type="PANTHER" id="PTHR43610:SF1">
    <property type="entry name" value="N-ACETYLTRANSFERASE DOMAIN-CONTAINING PROTEIN"/>
    <property type="match status" value="1"/>
</dbReference>
<dbReference type="PANTHER" id="PTHR43610">
    <property type="entry name" value="BLL6696 PROTEIN"/>
    <property type="match status" value="1"/>
</dbReference>